<protein>
    <recommendedName>
        <fullName evidence="2">DDE-1 domain-containing protein</fullName>
    </recommendedName>
</protein>
<evidence type="ECO:0000313" key="3">
    <source>
        <dbReference type="EMBL" id="THH27882.1"/>
    </source>
</evidence>
<dbReference type="Proteomes" id="UP000308730">
    <property type="component" value="Unassembled WGS sequence"/>
</dbReference>
<evidence type="ECO:0000313" key="4">
    <source>
        <dbReference type="Proteomes" id="UP000308730"/>
    </source>
</evidence>
<dbReference type="PANTHER" id="PTHR19303">
    <property type="entry name" value="TRANSPOSON"/>
    <property type="match status" value="1"/>
</dbReference>
<feature type="region of interest" description="Disordered" evidence="1">
    <location>
        <begin position="514"/>
        <end position="536"/>
    </location>
</feature>
<feature type="compositionally biased region" description="Low complexity" evidence="1">
    <location>
        <begin position="407"/>
        <end position="416"/>
    </location>
</feature>
<feature type="region of interest" description="Disordered" evidence="1">
    <location>
        <begin position="586"/>
        <end position="612"/>
    </location>
</feature>
<name>A0A4S4MPF6_9APHY</name>
<feature type="compositionally biased region" description="Polar residues" evidence="1">
    <location>
        <begin position="594"/>
        <end position="609"/>
    </location>
</feature>
<proteinExistence type="predicted"/>
<dbReference type="GO" id="GO:0005634">
    <property type="term" value="C:nucleus"/>
    <property type="evidence" value="ECO:0007669"/>
    <property type="project" value="TreeGrafter"/>
</dbReference>
<feature type="compositionally biased region" description="Basic and acidic residues" evidence="1">
    <location>
        <begin position="524"/>
        <end position="536"/>
    </location>
</feature>
<feature type="region of interest" description="Disordered" evidence="1">
    <location>
        <begin position="460"/>
        <end position="502"/>
    </location>
</feature>
<evidence type="ECO:0000259" key="2">
    <source>
        <dbReference type="Pfam" id="PF03184"/>
    </source>
</evidence>
<sequence length="714" mass="79428">MPVNRQHVSLNDPTYEDRMQQAIHGLHEGRYKNISEAARVLKLARSTLNDRHKGTHASRSVSHEAHRLLNDAQEKAILDNIESDTSHGRIRTSSLRSLVHNLTGKSVGKNWPKRFATRHSELMKTKSANRDPAHDRDSIKSTVESDGLLELEEKYGPIPPNQIWNMDEKGIQLGLGGRKEGKKHYFFSRSESRSAIHSDNIELVMVVECISAAGHAVPATFILPSGPVPDFQGIEDIGKISTSESGWTDCQHTASWIKDTFLPCAFAHTTDRTKPIVLILDGHDSHESHELKRAVYRHSEGYDVIVVCFPPQWRQPLDALIFYRAQDAWRNQVEELTGEGNKVTRQNVVKEYIGIRRSFMTGDLIQQAFATTGVYPWNPDALADDDSDPSRTFSTKAHVPTSYPGVSSSRPTASSSSEDDINDPESDEDEEPFDFDYDEGNVVLIESEFYGGHGWRTSVPSTLPVPRPPSHPSDLDGSSDSDDSDIEAEDEDVTAGSGEHHTTAADYAQRYEDAENSNADDQQASEHNEQSPHSELPERAISRLLLDPLEHIPLDALRRLPPDMLISHVLNLQGYNAALMQVLRQSEAGRSSDHSTQGAVEPAQTTRQACPTRRAAAPLRIFKGSLSSYQRKRDLVDLAQALEIASEGTIPQLKSRIRGHLRAHPLLARNPRFRALFPSRGRHAPLLAEVYVFTPPNPPATYASSSTLNADEPQ</sequence>
<dbReference type="Pfam" id="PF03184">
    <property type="entry name" value="DDE_1"/>
    <property type="match status" value="1"/>
</dbReference>
<dbReference type="InterPro" id="IPR004875">
    <property type="entry name" value="DDE_SF_endonuclease_dom"/>
</dbReference>
<dbReference type="PANTHER" id="PTHR19303:SF74">
    <property type="entry name" value="POGO TRANSPOSABLE ELEMENT WITH KRAB DOMAIN"/>
    <property type="match status" value="1"/>
</dbReference>
<keyword evidence="4" id="KW-1185">Reference proteome</keyword>
<dbReference type="AlphaFoldDB" id="A0A4S4MPF6"/>
<dbReference type="OrthoDB" id="2740399at2759"/>
<evidence type="ECO:0000256" key="1">
    <source>
        <dbReference type="SAM" id="MobiDB-lite"/>
    </source>
</evidence>
<comment type="caution">
    <text evidence="3">The sequence shown here is derived from an EMBL/GenBank/DDBJ whole genome shotgun (WGS) entry which is preliminary data.</text>
</comment>
<accession>A0A4S4MPF6</accession>
<organism evidence="3 4">
    <name type="scientific">Antrodiella citrinella</name>
    <dbReference type="NCBI Taxonomy" id="2447956"/>
    <lineage>
        <taxon>Eukaryota</taxon>
        <taxon>Fungi</taxon>
        <taxon>Dikarya</taxon>
        <taxon>Basidiomycota</taxon>
        <taxon>Agaricomycotina</taxon>
        <taxon>Agaricomycetes</taxon>
        <taxon>Polyporales</taxon>
        <taxon>Steccherinaceae</taxon>
        <taxon>Antrodiella</taxon>
    </lineage>
</organism>
<dbReference type="EMBL" id="SGPM01000218">
    <property type="protein sequence ID" value="THH27882.1"/>
    <property type="molecule type" value="Genomic_DNA"/>
</dbReference>
<feature type="compositionally biased region" description="Acidic residues" evidence="1">
    <location>
        <begin position="417"/>
        <end position="435"/>
    </location>
</feature>
<dbReference type="InterPro" id="IPR050863">
    <property type="entry name" value="CenT-Element_Derived"/>
</dbReference>
<feature type="compositionally biased region" description="Acidic residues" evidence="1">
    <location>
        <begin position="477"/>
        <end position="493"/>
    </location>
</feature>
<gene>
    <name evidence="3" type="ORF">EUX98_g6309</name>
</gene>
<dbReference type="InterPro" id="IPR009057">
    <property type="entry name" value="Homeodomain-like_sf"/>
</dbReference>
<feature type="region of interest" description="Disordered" evidence="1">
    <location>
        <begin position="381"/>
        <end position="435"/>
    </location>
</feature>
<feature type="domain" description="DDE-1" evidence="2">
    <location>
        <begin position="203"/>
        <end position="346"/>
    </location>
</feature>
<dbReference type="GO" id="GO:0003677">
    <property type="term" value="F:DNA binding"/>
    <property type="evidence" value="ECO:0007669"/>
    <property type="project" value="TreeGrafter"/>
</dbReference>
<dbReference type="SUPFAM" id="SSF46689">
    <property type="entry name" value="Homeodomain-like"/>
    <property type="match status" value="1"/>
</dbReference>
<reference evidence="3 4" key="1">
    <citation type="submission" date="2019-02" db="EMBL/GenBank/DDBJ databases">
        <title>Genome sequencing of the rare red list fungi Antrodiella citrinella (Flaviporus citrinellus).</title>
        <authorList>
            <person name="Buettner E."/>
            <person name="Kellner H."/>
        </authorList>
    </citation>
    <scope>NUCLEOTIDE SEQUENCE [LARGE SCALE GENOMIC DNA]</scope>
    <source>
        <strain evidence="3 4">DSM 108506</strain>
    </source>
</reference>